<gene>
    <name evidence="1" type="ORF">HZH68_006065</name>
</gene>
<dbReference type="Proteomes" id="UP000617340">
    <property type="component" value="Unassembled WGS sequence"/>
</dbReference>
<name>A0A834KCL7_VESGE</name>
<dbReference type="EMBL" id="JACSDZ010000005">
    <property type="protein sequence ID" value="KAF7403271.1"/>
    <property type="molecule type" value="Genomic_DNA"/>
</dbReference>
<accession>A0A834KCL7</accession>
<comment type="caution">
    <text evidence="1">The sequence shown here is derived from an EMBL/GenBank/DDBJ whole genome shotgun (WGS) entry which is preliminary data.</text>
</comment>
<evidence type="ECO:0000313" key="2">
    <source>
        <dbReference type="Proteomes" id="UP000617340"/>
    </source>
</evidence>
<evidence type="ECO:0000313" key="1">
    <source>
        <dbReference type="EMBL" id="KAF7403271.1"/>
    </source>
</evidence>
<organism evidence="1 2">
    <name type="scientific">Vespula germanica</name>
    <name type="common">German yellow jacket</name>
    <name type="synonym">Paravespula germanica</name>
    <dbReference type="NCBI Taxonomy" id="30212"/>
    <lineage>
        <taxon>Eukaryota</taxon>
        <taxon>Metazoa</taxon>
        <taxon>Ecdysozoa</taxon>
        <taxon>Arthropoda</taxon>
        <taxon>Hexapoda</taxon>
        <taxon>Insecta</taxon>
        <taxon>Pterygota</taxon>
        <taxon>Neoptera</taxon>
        <taxon>Endopterygota</taxon>
        <taxon>Hymenoptera</taxon>
        <taxon>Apocrita</taxon>
        <taxon>Aculeata</taxon>
        <taxon>Vespoidea</taxon>
        <taxon>Vespidae</taxon>
        <taxon>Vespinae</taxon>
        <taxon>Vespula</taxon>
    </lineage>
</organism>
<dbReference type="AlphaFoldDB" id="A0A834KCL7"/>
<reference evidence="1" key="1">
    <citation type="journal article" date="2020" name="G3 (Bethesda)">
        <title>High-Quality Assemblies for Three Invasive Social Wasps from the &lt;i&gt;Vespula&lt;/i&gt; Genus.</title>
        <authorList>
            <person name="Harrop T.W.R."/>
            <person name="Guhlin J."/>
            <person name="McLaughlin G.M."/>
            <person name="Permina E."/>
            <person name="Stockwell P."/>
            <person name="Gilligan J."/>
            <person name="Le Lec M.F."/>
            <person name="Gruber M.A.M."/>
            <person name="Quinn O."/>
            <person name="Lovegrove M."/>
            <person name="Duncan E.J."/>
            <person name="Remnant E.J."/>
            <person name="Van Eeckhoven J."/>
            <person name="Graham B."/>
            <person name="Knapp R.A."/>
            <person name="Langford K.W."/>
            <person name="Kronenberg Z."/>
            <person name="Press M.O."/>
            <person name="Eacker S.M."/>
            <person name="Wilson-Rankin E.E."/>
            <person name="Purcell J."/>
            <person name="Lester P.J."/>
            <person name="Dearden P.K."/>
        </authorList>
    </citation>
    <scope>NUCLEOTIDE SEQUENCE</scope>
    <source>
        <strain evidence="1">Linc-1</strain>
    </source>
</reference>
<sequence>MDHVQYGDKFHRVATKFWEIKEPPMKRFNRLSKLNMRSILSIIHITILRQDMSSVQNDRPYLGDSYTTAFKIFYALERVFVENPAFKEQYLTSMKEYRDLWHMSEVP</sequence>
<protein>
    <submittedName>
        <fullName evidence="1">Uncharacterized protein</fullName>
    </submittedName>
</protein>
<proteinExistence type="predicted"/>
<keyword evidence="2" id="KW-1185">Reference proteome</keyword>